<accession>A0ABU6X6T7</accession>
<dbReference type="Proteomes" id="UP001341840">
    <property type="component" value="Unassembled WGS sequence"/>
</dbReference>
<sequence length="355" mass="40633">MFSTICSDDHAEFKHQPQSEATIYNCDSLSSTVISVTSGFAVGNIVSEHVEKAPNVVYTGKLENQMRIAVKRFKRNAWPDSRWLLKGCYETQPMKWAMRLRVVALEYCTGKGRVLCHDLNAYSVLFDVDGNPMLEFWAHENCRDGKSYSTNLAFTPLEYLRTESVIYGFGTLLLDLLSGKHISQVIITVFIVRTSRRRERLDPKSLAAALAPLQKDTEVPLHVLMEIPQSAATLSSLSQLGEACSRKDLTPIHKFWKNLAIFFYEGVANEVFRDFNFRRMMWQSWRVMVELFLCDFKKDGEYLSGHEVLFLRRVASAFNNFAESTEKSCCEKYAHQASHVFSRLEQNGKGVMNCR</sequence>
<reference evidence="1 2" key="1">
    <citation type="journal article" date="2023" name="Plants (Basel)">
        <title>Bridging the Gap: Combining Genomics and Transcriptomics Approaches to Understand Stylosanthes scabra, an Orphan Legume from the Brazilian Caatinga.</title>
        <authorList>
            <person name="Ferreira-Neto J.R.C."/>
            <person name="da Silva M.D."/>
            <person name="Binneck E."/>
            <person name="de Melo N.F."/>
            <person name="da Silva R.H."/>
            <person name="de Melo A.L.T.M."/>
            <person name="Pandolfi V."/>
            <person name="Bustamante F.O."/>
            <person name="Brasileiro-Vidal A.C."/>
            <person name="Benko-Iseppon A.M."/>
        </authorList>
    </citation>
    <scope>NUCLEOTIDE SEQUENCE [LARGE SCALE GENOMIC DNA]</scope>
    <source>
        <tissue evidence="1">Leaves</tissue>
    </source>
</reference>
<dbReference type="PANTHER" id="PTHR45863:SF47">
    <property type="entry name" value="SERINE_THREONINE-PROTEIN KINASE BSK3"/>
    <property type="match status" value="1"/>
</dbReference>
<dbReference type="EMBL" id="JASCZI010211469">
    <property type="protein sequence ID" value="MED6192348.1"/>
    <property type="molecule type" value="Genomic_DNA"/>
</dbReference>
<protein>
    <recommendedName>
        <fullName evidence="3">Protein kinase domain-containing protein</fullName>
    </recommendedName>
</protein>
<keyword evidence="2" id="KW-1185">Reference proteome</keyword>
<evidence type="ECO:0000313" key="1">
    <source>
        <dbReference type="EMBL" id="MED6192348.1"/>
    </source>
</evidence>
<dbReference type="InterPro" id="IPR045845">
    <property type="entry name" value="BSK"/>
</dbReference>
<evidence type="ECO:0000313" key="2">
    <source>
        <dbReference type="Proteomes" id="UP001341840"/>
    </source>
</evidence>
<gene>
    <name evidence="1" type="ORF">PIB30_009157</name>
</gene>
<organism evidence="1 2">
    <name type="scientific">Stylosanthes scabra</name>
    <dbReference type="NCBI Taxonomy" id="79078"/>
    <lineage>
        <taxon>Eukaryota</taxon>
        <taxon>Viridiplantae</taxon>
        <taxon>Streptophyta</taxon>
        <taxon>Embryophyta</taxon>
        <taxon>Tracheophyta</taxon>
        <taxon>Spermatophyta</taxon>
        <taxon>Magnoliopsida</taxon>
        <taxon>eudicotyledons</taxon>
        <taxon>Gunneridae</taxon>
        <taxon>Pentapetalae</taxon>
        <taxon>rosids</taxon>
        <taxon>fabids</taxon>
        <taxon>Fabales</taxon>
        <taxon>Fabaceae</taxon>
        <taxon>Papilionoideae</taxon>
        <taxon>50 kb inversion clade</taxon>
        <taxon>dalbergioids sensu lato</taxon>
        <taxon>Dalbergieae</taxon>
        <taxon>Pterocarpus clade</taxon>
        <taxon>Stylosanthes</taxon>
    </lineage>
</organism>
<name>A0ABU6X6T7_9FABA</name>
<dbReference type="PANTHER" id="PTHR45863">
    <property type="entry name" value="SERINE/THREONINE-PROTEIN KINASE BSK5"/>
    <property type="match status" value="1"/>
</dbReference>
<evidence type="ECO:0008006" key="3">
    <source>
        <dbReference type="Google" id="ProtNLM"/>
    </source>
</evidence>
<proteinExistence type="predicted"/>
<comment type="caution">
    <text evidence="1">The sequence shown here is derived from an EMBL/GenBank/DDBJ whole genome shotgun (WGS) entry which is preliminary data.</text>
</comment>
<dbReference type="Gene3D" id="3.30.200.20">
    <property type="entry name" value="Phosphorylase Kinase, domain 1"/>
    <property type="match status" value="1"/>
</dbReference>